<evidence type="ECO:0000256" key="13">
    <source>
        <dbReference type="ARBA" id="ARBA00024531"/>
    </source>
</evidence>
<evidence type="ECO:0000256" key="5">
    <source>
        <dbReference type="ARBA" id="ARBA00022692"/>
    </source>
</evidence>
<comment type="caution">
    <text evidence="17">The sequence shown here is derived from an EMBL/GenBank/DDBJ whole genome shotgun (WGS) entry which is preliminary data.</text>
</comment>
<dbReference type="GO" id="GO:0016298">
    <property type="term" value="F:lipase activity"/>
    <property type="evidence" value="ECO:0007669"/>
    <property type="project" value="TreeGrafter"/>
</dbReference>
<dbReference type="InterPro" id="IPR029058">
    <property type="entry name" value="AB_hydrolase_fold"/>
</dbReference>
<evidence type="ECO:0000256" key="11">
    <source>
        <dbReference type="ARBA" id="ARBA00023098"/>
    </source>
</evidence>
<organism evidence="17 18">
    <name type="scientific">Rhizopus stolonifer</name>
    <name type="common">Rhizopus nigricans</name>
    <dbReference type="NCBI Taxonomy" id="4846"/>
    <lineage>
        <taxon>Eukaryota</taxon>
        <taxon>Fungi</taxon>
        <taxon>Fungi incertae sedis</taxon>
        <taxon>Mucoromycota</taxon>
        <taxon>Mucoromycotina</taxon>
        <taxon>Mucoromycetes</taxon>
        <taxon>Mucorales</taxon>
        <taxon>Mucorineae</taxon>
        <taxon>Rhizopodaceae</taxon>
        <taxon>Rhizopus</taxon>
    </lineage>
</organism>
<dbReference type="InterPro" id="IPR052214">
    <property type="entry name" value="DAG_Lipase-Related"/>
</dbReference>
<evidence type="ECO:0000313" key="17">
    <source>
        <dbReference type="EMBL" id="RCI06759.1"/>
    </source>
</evidence>
<evidence type="ECO:0000256" key="9">
    <source>
        <dbReference type="ARBA" id="ARBA00022963"/>
    </source>
</evidence>
<accession>A0A367KX19</accession>
<keyword evidence="18" id="KW-1185">Reference proteome</keyword>
<feature type="region of interest" description="Disordered" evidence="15">
    <location>
        <begin position="339"/>
        <end position="374"/>
    </location>
</feature>
<evidence type="ECO:0000256" key="4">
    <source>
        <dbReference type="ARBA" id="ARBA00022553"/>
    </source>
</evidence>
<comment type="catalytic activity">
    <reaction evidence="13">
        <text>a 1,2-diacyl-sn-glycerol + H2O = a 2-acylglycerol + a fatty acid + H(+)</text>
        <dbReference type="Rhea" id="RHEA:33275"/>
        <dbReference type="ChEBI" id="CHEBI:15377"/>
        <dbReference type="ChEBI" id="CHEBI:15378"/>
        <dbReference type="ChEBI" id="CHEBI:17389"/>
        <dbReference type="ChEBI" id="CHEBI:17815"/>
        <dbReference type="ChEBI" id="CHEBI:28868"/>
        <dbReference type="EC" id="3.1.1.116"/>
    </reaction>
    <physiologicalReaction direction="left-to-right" evidence="13">
        <dbReference type="Rhea" id="RHEA:33276"/>
    </physiologicalReaction>
</comment>
<keyword evidence="9" id="KW-0442">Lipid degradation</keyword>
<evidence type="ECO:0000256" key="8">
    <source>
        <dbReference type="ARBA" id="ARBA00022837"/>
    </source>
</evidence>
<evidence type="ECO:0000256" key="3">
    <source>
        <dbReference type="ARBA" id="ARBA00022475"/>
    </source>
</evidence>
<dbReference type="EC" id="3.1.1.116" evidence="14"/>
<dbReference type="EMBL" id="PJQM01000093">
    <property type="protein sequence ID" value="RCI06759.1"/>
    <property type="molecule type" value="Genomic_DNA"/>
</dbReference>
<evidence type="ECO:0000256" key="7">
    <source>
        <dbReference type="ARBA" id="ARBA00022801"/>
    </source>
</evidence>
<gene>
    <name evidence="17" type="ORF">CU098_013805</name>
</gene>
<sequence>MKYRGHGFLQVLDKYTNLGIYVIHHSLTLAELFALSGLHFTSQTIKSGFMAAEESVAILDGIFGSNESSRAIASIITLVHRELVRDPDFKLAQKGKTAILSGLTKAVTSFAILQNFTHTRTLNQMGIADLWKGLVVEEEKSEKSTSSHPDIIHELEDILMENQVSSCGEPFRLYEISTNTKRTIIKTTKIRPIDVHGKEQPQTKQIVQKTNEEEDEAFMAVVNSQQDQKNGEMIPGAWPEQTPDKKSGLKIMLASVSRLISRKRVERQETLGVISENIQLEPNFEDSLTKITSTSTALQSTISDSQESFSKIEPAKRHTSWILNQKKSVSNLIQMGANVISKKKKPRSESPPMPLTSISHSDNNLKNKSDSFHSSTSLSSIARTLKTTTYTSRPASLSPHSLLDTEPHPDNFPRKHIITNISHFIRYASAAYGESFMRILGIGDIPSVLPDSYHPNHHAFAHHTGVSVHEILLSSYTDSSLFSSVSHTQLHALVHYVTVDHFAEAIVLTCRGTLGLSDILTDLTCDYKEFSLPSDPQTYAAHGGMLEAAQLLALKRGKVFEAIQKGLESYSDYGLVICGHSLGAGVASLLSILWSERSPHHFITSATSGLPSGRPIHCYTYGSPCVMSLALSDYCQGLVTSVVHGFDIVSSLSLGLLKDFKNIAVSLYEEGQVADEMFSRIIYNCQKRRANETTREQEENDQWFWALIKTMRADMKAEKLFPPKNVYLIECIPQLAQHSQSKSQSSNRTKNESKHKIAYMIRFSQCQDIQARFSEIVFSKTMFMDHSPKMYEKAIKLLNKGYFG</sequence>
<dbReference type="AlphaFoldDB" id="A0A367KX19"/>
<evidence type="ECO:0000256" key="2">
    <source>
        <dbReference type="ARBA" id="ARBA00004651"/>
    </source>
</evidence>
<dbReference type="Pfam" id="PF01764">
    <property type="entry name" value="Lipase_3"/>
    <property type="match status" value="1"/>
</dbReference>
<dbReference type="GO" id="GO:0005886">
    <property type="term" value="C:plasma membrane"/>
    <property type="evidence" value="ECO:0007669"/>
    <property type="project" value="UniProtKB-SubCell"/>
</dbReference>
<evidence type="ECO:0000256" key="6">
    <source>
        <dbReference type="ARBA" id="ARBA00022723"/>
    </source>
</evidence>
<keyword evidence="12" id="KW-0472">Membrane</keyword>
<dbReference type="SUPFAM" id="SSF53474">
    <property type="entry name" value="alpha/beta-Hydrolases"/>
    <property type="match status" value="1"/>
</dbReference>
<proteinExistence type="predicted"/>
<name>A0A367KX19_RHIST</name>
<evidence type="ECO:0000256" key="14">
    <source>
        <dbReference type="ARBA" id="ARBA00026104"/>
    </source>
</evidence>
<keyword evidence="6" id="KW-0479">Metal-binding</keyword>
<reference evidence="17 18" key="1">
    <citation type="journal article" date="2018" name="G3 (Bethesda)">
        <title>Phylogenetic and Phylogenomic Definition of Rhizopus Species.</title>
        <authorList>
            <person name="Gryganskyi A.P."/>
            <person name="Golan J."/>
            <person name="Dolatabadi S."/>
            <person name="Mondo S."/>
            <person name="Robb S."/>
            <person name="Idnurm A."/>
            <person name="Muszewska A."/>
            <person name="Steczkiewicz K."/>
            <person name="Masonjones S."/>
            <person name="Liao H.L."/>
            <person name="Gajdeczka M.T."/>
            <person name="Anike F."/>
            <person name="Vuek A."/>
            <person name="Anishchenko I.M."/>
            <person name="Voigt K."/>
            <person name="de Hoog G.S."/>
            <person name="Smith M.E."/>
            <person name="Heitman J."/>
            <person name="Vilgalys R."/>
            <person name="Stajich J.E."/>
        </authorList>
    </citation>
    <scope>NUCLEOTIDE SEQUENCE [LARGE SCALE GENOMIC DNA]</scope>
    <source>
        <strain evidence="17 18">LSU 92-RS-03</strain>
    </source>
</reference>
<evidence type="ECO:0000256" key="15">
    <source>
        <dbReference type="SAM" id="MobiDB-lite"/>
    </source>
</evidence>
<evidence type="ECO:0000256" key="10">
    <source>
        <dbReference type="ARBA" id="ARBA00022989"/>
    </source>
</evidence>
<dbReference type="Gene3D" id="3.40.50.1820">
    <property type="entry name" value="alpha/beta hydrolase"/>
    <property type="match status" value="1"/>
</dbReference>
<evidence type="ECO:0000313" key="18">
    <source>
        <dbReference type="Proteomes" id="UP000253551"/>
    </source>
</evidence>
<keyword evidence="4" id="KW-0597">Phosphoprotein</keyword>
<dbReference type="InterPro" id="IPR002921">
    <property type="entry name" value="Fungal_lipase-type"/>
</dbReference>
<keyword evidence="3" id="KW-1003">Cell membrane</keyword>
<keyword evidence="11" id="KW-0443">Lipid metabolism</keyword>
<dbReference type="GO" id="GO:0046872">
    <property type="term" value="F:metal ion binding"/>
    <property type="evidence" value="ECO:0007669"/>
    <property type="project" value="UniProtKB-KW"/>
</dbReference>
<evidence type="ECO:0000259" key="16">
    <source>
        <dbReference type="Pfam" id="PF01764"/>
    </source>
</evidence>
<keyword evidence="8" id="KW-0106">Calcium</keyword>
<protein>
    <recommendedName>
        <fullName evidence="14">sn-1-specific diacylglycerol lipase</fullName>
        <ecNumber evidence="14">3.1.1.116</ecNumber>
    </recommendedName>
</protein>
<feature type="domain" description="Fungal lipase-type" evidence="16">
    <location>
        <begin position="507"/>
        <end position="653"/>
    </location>
</feature>
<evidence type="ECO:0000256" key="12">
    <source>
        <dbReference type="ARBA" id="ARBA00023136"/>
    </source>
</evidence>
<keyword evidence="10" id="KW-1133">Transmembrane helix</keyword>
<dbReference type="Proteomes" id="UP000253551">
    <property type="component" value="Unassembled WGS sequence"/>
</dbReference>
<dbReference type="GO" id="GO:0046340">
    <property type="term" value="P:diacylglycerol catabolic process"/>
    <property type="evidence" value="ECO:0007669"/>
    <property type="project" value="TreeGrafter"/>
</dbReference>
<keyword evidence="5" id="KW-0812">Transmembrane</keyword>
<feature type="region of interest" description="Disordered" evidence="15">
    <location>
        <begin position="226"/>
        <end position="245"/>
    </location>
</feature>
<dbReference type="OrthoDB" id="438440at2759"/>
<keyword evidence="7" id="KW-0378">Hydrolase</keyword>
<evidence type="ECO:0000256" key="1">
    <source>
        <dbReference type="ARBA" id="ARBA00001913"/>
    </source>
</evidence>
<comment type="cofactor">
    <cofactor evidence="1">
        <name>Ca(2+)</name>
        <dbReference type="ChEBI" id="CHEBI:29108"/>
    </cofactor>
</comment>
<dbReference type="GO" id="GO:0019369">
    <property type="term" value="P:arachidonate metabolic process"/>
    <property type="evidence" value="ECO:0007669"/>
    <property type="project" value="TreeGrafter"/>
</dbReference>
<dbReference type="CDD" id="cd00519">
    <property type="entry name" value="Lipase_3"/>
    <property type="match status" value="1"/>
</dbReference>
<dbReference type="PANTHER" id="PTHR45792:SF7">
    <property type="entry name" value="PUTATIVE (AFU_ORTHOLOGUE AFUA_6G02710)-RELATED"/>
    <property type="match status" value="1"/>
</dbReference>
<comment type="subcellular location">
    <subcellularLocation>
        <location evidence="2">Cell membrane</location>
        <topology evidence="2">Multi-pass membrane protein</topology>
    </subcellularLocation>
</comment>
<dbReference type="PANTHER" id="PTHR45792">
    <property type="entry name" value="DIACYLGLYCEROL LIPASE HOMOLOG-RELATED"/>
    <property type="match status" value="1"/>
</dbReference>